<reference evidence="3" key="3">
    <citation type="submission" date="2019-09" db="EMBL/GenBank/DDBJ databases">
        <title>Co-occurence of chitin degradation, pigmentation and bioactivity in marine Pseudoalteromonas.</title>
        <authorList>
            <person name="Sonnenschein E.C."/>
            <person name="Bech P.K."/>
        </authorList>
    </citation>
    <scope>NUCLEOTIDE SEQUENCE</scope>
    <source>
        <strain evidence="3">S3790</strain>
        <strain evidence="4 5">S3895</strain>
    </source>
</reference>
<keyword evidence="5" id="KW-1185">Reference proteome</keyword>
<evidence type="ECO:0000256" key="1">
    <source>
        <dbReference type="SAM" id="MobiDB-lite"/>
    </source>
</evidence>
<reference evidence="5 6" key="1">
    <citation type="submission" date="2018-01" db="EMBL/GenBank/DDBJ databases">
        <authorList>
            <person name="Paulsen S."/>
            <person name="Gram L.K."/>
        </authorList>
    </citation>
    <scope>NUCLEOTIDE SEQUENCE [LARGE SCALE GENOMIC DNA]</scope>
    <source>
        <strain evidence="3 6">S3790</strain>
        <strain evidence="4 5">S3895</strain>
    </source>
</reference>
<evidence type="ECO:0000313" key="4">
    <source>
        <dbReference type="EMBL" id="TMO71794.1"/>
    </source>
</evidence>
<dbReference type="Proteomes" id="UP000307164">
    <property type="component" value="Unassembled WGS sequence"/>
</dbReference>
<organism evidence="3 6">
    <name type="scientific">Pseudoalteromonas aurantia</name>
    <dbReference type="NCBI Taxonomy" id="43654"/>
    <lineage>
        <taxon>Bacteria</taxon>
        <taxon>Pseudomonadati</taxon>
        <taxon>Pseudomonadota</taxon>
        <taxon>Gammaproteobacteria</taxon>
        <taxon>Alteromonadales</taxon>
        <taxon>Pseudoalteromonadaceae</taxon>
        <taxon>Pseudoalteromonas</taxon>
    </lineage>
</organism>
<gene>
    <name evidence="3" type="ORF">CWC19_06985</name>
    <name evidence="4" type="ORF">CWC20_16465</name>
</gene>
<accession>A0A5S3VAG9</accession>
<keyword evidence="2" id="KW-1133">Transmembrane helix</keyword>
<keyword evidence="2" id="KW-0812">Transmembrane</keyword>
<dbReference type="EMBL" id="PNBX01000027">
    <property type="protein sequence ID" value="TMO68939.1"/>
    <property type="molecule type" value="Genomic_DNA"/>
</dbReference>
<name>A0A5S3VAG9_9GAMM</name>
<dbReference type="RefSeq" id="WP_138591206.1">
    <property type="nucleotide sequence ID" value="NZ_PNBW01000094.1"/>
</dbReference>
<dbReference type="OrthoDB" id="5502479at2"/>
<proteinExistence type="predicted"/>
<sequence length="315" mass="34840">MSERSSPSKPSQSQMLLAAIVVMALIVVVVFVLSMKKDNSKANEKFEQDVVAPITQQVPQVNTAGLKPETSADNAPERNASSELSGSSEVGTAAQQAVNSAQVMTPRPTEQPAPVATATVDAPAKLMLDDSDSAVRNGIAEYMAEKSVKLFVSDDMIRRMVVFVDNTAKGTIAKKHMPVNRPAEAFMALEDDIIVTDPNSYERYTPYATMFANLSTAQIVRLYQQFQPLILEAYEEIGYEGDEFNGVLLQAIDELLDTPVPETTLPLIKNSVTYRYAYPEWEQLSDVQKQFLRMGPNNMKKVKQRLVTLQKQLAE</sequence>
<feature type="transmembrane region" description="Helical" evidence="2">
    <location>
        <begin position="15"/>
        <end position="35"/>
    </location>
</feature>
<dbReference type="EMBL" id="PNBW01000094">
    <property type="protein sequence ID" value="TMO71794.1"/>
    <property type="molecule type" value="Genomic_DNA"/>
</dbReference>
<dbReference type="Pfam" id="PF11219">
    <property type="entry name" value="DUF3014"/>
    <property type="match status" value="1"/>
</dbReference>
<dbReference type="InterPro" id="IPR021382">
    <property type="entry name" value="DUF3014"/>
</dbReference>
<evidence type="ECO:0000256" key="2">
    <source>
        <dbReference type="SAM" id="Phobius"/>
    </source>
</evidence>
<dbReference type="AlphaFoldDB" id="A0A5S3VAG9"/>
<evidence type="ECO:0000313" key="5">
    <source>
        <dbReference type="Proteomes" id="UP000307164"/>
    </source>
</evidence>
<evidence type="ECO:0000313" key="3">
    <source>
        <dbReference type="EMBL" id="TMO68939.1"/>
    </source>
</evidence>
<evidence type="ECO:0000313" key="6">
    <source>
        <dbReference type="Proteomes" id="UP000307217"/>
    </source>
</evidence>
<keyword evidence="2" id="KW-0472">Membrane</keyword>
<feature type="compositionally biased region" description="Polar residues" evidence="1">
    <location>
        <begin position="79"/>
        <end position="103"/>
    </location>
</feature>
<feature type="region of interest" description="Disordered" evidence="1">
    <location>
        <begin position="61"/>
        <end position="115"/>
    </location>
</feature>
<dbReference type="Proteomes" id="UP000307217">
    <property type="component" value="Unassembled WGS sequence"/>
</dbReference>
<reference evidence="6" key="2">
    <citation type="submission" date="2019-06" db="EMBL/GenBank/DDBJ databases">
        <title>Co-occurence of chitin degradation, pigmentation and bioactivity in marine Pseudoalteromonas.</title>
        <authorList>
            <person name="Sonnenschein E.C."/>
            <person name="Bech P.K."/>
        </authorList>
    </citation>
    <scope>NUCLEOTIDE SEQUENCE [LARGE SCALE GENOMIC DNA]</scope>
    <source>
        <strain evidence="6">S3790</strain>
    </source>
</reference>
<comment type="caution">
    <text evidence="3">The sequence shown here is derived from an EMBL/GenBank/DDBJ whole genome shotgun (WGS) entry which is preliminary data.</text>
</comment>
<protein>
    <submittedName>
        <fullName evidence="3">DUF3014 domain-containing protein</fullName>
    </submittedName>
</protein>